<dbReference type="InterPro" id="IPR023346">
    <property type="entry name" value="Lysozyme-like_dom_sf"/>
</dbReference>
<proteinExistence type="predicted"/>
<reference evidence="1 2" key="1">
    <citation type="submission" date="2015-12" db="EMBL/GenBank/DDBJ databases">
        <authorList>
            <person name="Shamseldin A."/>
            <person name="Moawad H."/>
            <person name="Abd El-Rahim W.M."/>
            <person name="Sadowsky M.J."/>
        </authorList>
    </citation>
    <scope>NUCLEOTIDE SEQUENCE [LARGE SCALE GENOMIC DNA]</scope>
    <source>
        <strain evidence="1 2">LMG9050</strain>
    </source>
</reference>
<gene>
    <name evidence="1" type="ORF">Xmlh_17425</name>
</gene>
<dbReference type="EMBL" id="LOJW01000040">
    <property type="protein sequence ID" value="OOW67445.1"/>
    <property type="molecule type" value="Genomic_DNA"/>
</dbReference>
<dbReference type="PANTHER" id="PTHR34408:SF1">
    <property type="entry name" value="GLYCOSYL HYDROLASE FAMILY 19 DOMAIN-CONTAINING PROTEIN HI_1415"/>
    <property type="match status" value="1"/>
</dbReference>
<accession>A0A1T1NVQ1</accession>
<organism evidence="1 2">
    <name type="scientific">Xanthomonas axonopodis pv. melhusii</name>
    <dbReference type="NCBI Taxonomy" id="487834"/>
    <lineage>
        <taxon>Bacteria</taxon>
        <taxon>Pseudomonadati</taxon>
        <taxon>Pseudomonadota</taxon>
        <taxon>Gammaproteobacteria</taxon>
        <taxon>Lysobacterales</taxon>
        <taxon>Lysobacteraceae</taxon>
        <taxon>Xanthomonas</taxon>
    </lineage>
</organism>
<dbReference type="Proteomes" id="UP000190559">
    <property type="component" value="Unassembled WGS sequence"/>
</dbReference>
<dbReference type="SUPFAM" id="SSF53955">
    <property type="entry name" value="Lysozyme-like"/>
    <property type="match status" value="1"/>
</dbReference>
<comment type="caution">
    <text evidence="1">The sequence shown here is derived from an EMBL/GenBank/DDBJ whole genome shotgun (WGS) entry which is preliminary data.</text>
</comment>
<dbReference type="PANTHER" id="PTHR34408">
    <property type="entry name" value="FAMILY PROTEIN, PUTATIVE-RELATED"/>
    <property type="match status" value="1"/>
</dbReference>
<protein>
    <submittedName>
        <fullName evidence="1">DNA primase</fullName>
    </submittedName>
</protein>
<name>A0A1T1NVQ1_9XANT</name>
<evidence type="ECO:0000313" key="2">
    <source>
        <dbReference type="Proteomes" id="UP000190559"/>
    </source>
</evidence>
<dbReference type="Gene3D" id="1.10.530.10">
    <property type="match status" value="1"/>
</dbReference>
<dbReference type="RefSeq" id="WP_078564778.1">
    <property type="nucleotide sequence ID" value="NZ_LOJW01000040.1"/>
</dbReference>
<evidence type="ECO:0000313" key="1">
    <source>
        <dbReference type="EMBL" id="OOW67445.1"/>
    </source>
</evidence>
<dbReference type="AlphaFoldDB" id="A0A1T1NVQ1"/>
<sequence>MQLTAQQLKMAVGCSDQTAERWIEPISEACRLYGISTPRRMAAFLAQVGHESTGLTAVVEGLSYSLENLIKACKRAKENSRWRSLLPRAKELARNSAGLGNAAYANRLGNGDEASGDGYRYRGRGPIQNTGRANYAGMRDTLRAKGVRDVPDFEKQPEALEQPKWGALAAAAFWDTRNLNPLADAGRFDDITERVNGGQNGAADRRARYAKALKALGA</sequence>
<dbReference type="InterPro" id="IPR052354">
    <property type="entry name" value="Cell_Wall_Dynamics_Protein"/>
</dbReference>